<sequence length="217" mass="25419">MHNAGNNRNIRWLLILVGPILVYSQGAFAFPTKLFGYSQHPQSDNRVFGQWMQALERHIRTDVPEGDCDRPHFNRCHLRHWQAFLNSLKGRSRSEQLDAVNRYANQKAYILDIDNYGVEDYWAVVREFLYNNGDCEDYAITKLFSLRWLGFSMDELRIVVLQDTNLRIPHAVLAVADADDILILDNQSQEVISHRDIVHYAPVYSINENHWWIHLPN</sequence>
<dbReference type="PANTHER" id="PTHR39327:SF1">
    <property type="entry name" value="BLR5470 PROTEIN"/>
    <property type="match status" value="1"/>
</dbReference>
<name>A0A3B0YGB2_9ZZZZ</name>
<evidence type="ECO:0008006" key="2">
    <source>
        <dbReference type="Google" id="ProtNLM"/>
    </source>
</evidence>
<accession>A0A3B0YGB2</accession>
<protein>
    <recommendedName>
        <fullName evidence="2">FIGfam010717</fullName>
    </recommendedName>
</protein>
<dbReference type="EMBL" id="UOFK01000062">
    <property type="protein sequence ID" value="VAW74687.1"/>
    <property type="molecule type" value="Genomic_DNA"/>
</dbReference>
<dbReference type="AlphaFoldDB" id="A0A3B0YGB2"/>
<dbReference type="Gene3D" id="3.10.620.30">
    <property type="match status" value="1"/>
</dbReference>
<gene>
    <name evidence="1" type="ORF">MNBD_GAMMA13-791</name>
</gene>
<dbReference type="Pfam" id="PF06035">
    <property type="entry name" value="Peptidase_C93"/>
    <property type="match status" value="1"/>
</dbReference>
<organism evidence="1">
    <name type="scientific">hydrothermal vent metagenome</name>
    <dbReference type="NCBI Taxonomy" id="652676"/>
    <lineage>
        <taxon>unclassified sequences</taxon>
        <taxon>metagenomes</taxon>
        <taxon>ecological metagenomes</taxon>
    </lineage>
</organism>
<dbReference type="InterPro" id="IPR010319">
    <property type="entry name" value="Transglutaminase-like_Cys_pept"/>
</dbReference>
<evidence type="ECO:0000313" key="1">
    <source>
        <dbReference type="EMBL" id="VAW74687.1"/>
    </source>
</evidence>
<proteinExistence type="predicted"/>
<dbReference type="PANTHER" id="PTHR39327">
    <property type="match status" value="1"/>
</dbReference>
<reference evidence="1" key="1">
    <citation type="submission" date="2018-06" db="EMBL/GenBank/DDBJ databases">
        <authorList>
            <person name="Zhirakovskaya E."/>
        </authorList>
    </citation>
    <scope>NUCLEOTIDE SEQUENCE</scope>
</reference>